<protein>
    <submittedName>
        <fullName evidence="1">Uncharacterized protein</fullName>
    </submittedName>
</protein>
<evidence type="ECO:0000313" key="1">
    <source>
        <dbReference type="EMBL" id="KAH7286721.1"/>
    </source>
</evidence>
<dbReference type="AlphaFoldDB" id="A0A8T2QTM6"/>
<dbReference type="EMBL" id="CM035437">
    <property type="protein sequence ID" value="KAH7286721.1"/>
    <property type="molecule type" value="Genomic_DNA"/>
</dbReference>
<organism evidence="1 2">
    <name type="scientific">Ceratopteris richardii</name>
    <name type="common">Triangle waterfern</name>
    <dbReference type="NCBI Taxonomy" id="49495"/>
    <lineage>
        <taxon>Eukaryota</taxon>
        <taxon>Viridiplantae</taxon>
        <taxon>Streptophyta</taxon>
        <taxon>Embryophyta</taxon>
        <taxon>Tracheophyta</taxon>
        <taxon>Polypodiopsida</taxon>
        <taxon>Polypodiidae</taxon>
        <taxon>Polypodiales</taxon>
        <taxon>Pteridineae</taxon>
        <taxon>Pteridaceae</taxon>
        <taxon>Parkerioideae</taxon>
        <taxon>Ceratopteris</taxon>
    </lineage>
</organism>
<evidence type="ECO:0000313" key="2">
    <source>
        <dbReference type="Proteomes" id="UP000825935"/>
    </source>
</evidence>
<sequence length="151" mass="17318">MHRCHIVDSLCCHGQAWYLWNGQRYCLHCYMVFLSLVVMNNDRIIILIFGISTSGQKLTPSMQGYKDHCANISTLIKGCATKIYKIYLCIGLCPSILPLHAIAHLAYIHSQSDLIEKELKLEHKSIKMLQKISGGELKIKETLEHIKWMCK</sequence>
<comment type="caution">
    <text evidence="1">The sequence shown here is derived from an EMBL/GenBank/DDBJ whole genome shotgun (WGS) entry which is preliminary data.</text>
</comment>
<accession>A0A8T2QTM6</accession>
<keyword evidence="2" id="KW-1185">Reference proteome</keyword>
<proteinExistence type="predicted"/>
<gene>
    <name evidence="1" type="ORF">KP509_32G019900</name>
</gene>
<reference evidence="1" key="1">
    <citation type="submission" date="2021-08" db="EMBL/GenBank/DDBJ databases">
        <title>WGS assembly of Ceratopteris richardii.</title>
        <authorList>
            <person name="Marchant D.B."/>
            <person name="Chen G."/>
            <person name="Jenkins J."/>
            <person name="Shu S."/>
            <person name="Leebens-Mack J."/>
            <person name="Grimwood J."/>
            <person name="Schmutz J."/>
            <person name="Soltis P."/>
            <person name="Soltis D."/>
            <person name="Chen Z.-H."/>
        </authorList>
    </citation>
    <scope>NUCLEOTIDE SEQUENCE</scope>
    <source>
        <strain evidence="1">Whitten #5841</strain>
        <tissue evidence="1">Leaf</tissue>
    </source>
</reference>
<dbReference type="Proteomes" id="UP000825935">
    <property type="component" value="Chromosome 32"/>
</dbReference>
<name>A0A8T2QTM6_CERRI</name>